<dbReference type="Proteomes" id="UP000309747">
    <property type="component" value="Unassembled WGS sequence"/>
</dbReference>
<comment type="subcellular location">
    <subcellularLocation>
        <location evidence="1">Membrane</location>
    </subcellularLocation>
</comment>
<evidence type="ECO:0000256" key="2">
    <source>
        <dbReference type="ARBA" id="ARBA00022500"/>
    </source>
</evidence>
<keyword evidence="10" id="KW-1185">Reference proteome</keyword>
<reference evidence="9 10" key="1">
    <citation type="submission" date="2019-04" db="EMBL/GenBank/DDBJ databases">
        <authorList>
            <person name="Li J."/>
        </authorList>
    </citation>
    <scope>NUCLEOTIDE SEQUENCE [LARGE SCALE GENOMIC DNA]</scope>
    <source>
        <strain evidence="9 10">KCTC 42687</strain>
    </source>
</reference>
<name>A0A4U0R6L0_9RHOB</name>
<dbReference type="SMART" id="SM00283">
    <property type="entry name" value="MA"/>
    <property type="match status" value="1"/>
</dbReference>
<dbReference type="SUPFAM" id="SSF58104">
    <property type="entry name" value="Methyl-accepting chemotaxis protein (MCP) signaling domain"/>
    <property type="match status" value="1"/>
</dbReference>
<dbReference type="PROSITE" id="PS50885">
    <property type="entry name" value="HAMP"/>
    <property type="match status" value="2"/>
</dbReference>
<feature type="domain" description="HAMP" evidence="8">
    <location>
        <begin position="108"/>
        <end position="161"/>
    </location>
</feature>
<dbReference type="GO" id="GO:0006935">
    <property type="term" value="P:chemotaxis"/>
    <property type="evidence" value="ECO:0007669"/>
    <property type="project" value="UniProtKB-KW"/>
</dbReference>
<dbReference type="InterPro" id="IPR004090">
    <property type="entry name" value="Chemotax_Me-accpt_rcpt"/>
</dbReference>
<feature type="domain" description="HAMP" evidence="8">
    <location>
        <begin position="182"/>
        <end position="238"/>
    </location>
</feature>
<keyword evidence="6" id="KW-0812">Transmembrane</keyword>
<feature type="region of interest" description="Disordered" evidence="5">
    <location>
        <begin position="486"/>
        <end position="511"/>
    </location>
</feature>
<evidence type="ECO:0000256" key="4">
    <source>
        <dbReference type="PROSITE-ProRule" id="PRU00284"/>
    </source>
</evidence>
<dbReference type="InterPro" id="IPR004089">
    <property type="entry name" value="MCPsignal_dom"/>
</dbReference>
<keyword evidence="6" id="KW-1133">Transmembrane helix</keyword>
<protein>
    <submittedName>
        <fullName evidence="9">HAMP domain-containing protein</fullName>
    </submittedName>
</protein>
<evidence type="ECO:0000256" key="6">
    <source>
        <dbReference type="SAM" id="Phobius"/>
    </source>
</evidence>
<gene>
    <name evidence="9" type="ORF">FA743_15570</name>
</gene>
<dbReference type="GO" id="GO:0007165">
    <property type="term" value="P:signal transduction"/>
    <property type="evidence" value="ECO:0007669"/>
    <property type="project" value="UniProtKB-KW"/>
</dbReference>
<evidence type="ECO:0000313" key="10">
    <source>
        <dbReference type="Proteomes" id="UP000309747"/>
    </source>
</evidence>
<evidence type="ECO:0000256" key="5">
    <source>
        <dbReference type="SAM" id="MobiDB-lite"/>
    </source>
</evidence>
<dbReference type="FunFam" id="1.10.287.950:FF:000001">
    <property type="entry name" value="Methyl-accepting chemotaxis sensory transducer"/>
    <property type="match status" value="1"/>
</dbReference>
<feature type="transmembrane region" description="Helical" evidence="6">
    <location>
        <begin position="85"/>
        <end position="106"/>
    </location>
</feature>
<dbReference type="SMART" id="SM00304">
    <property type="entry name" value="HAMP"/>
    <property type="match status" value="2"/>
</dbReference>
<feature type="domain" description="Methyl-accepting transducer" evidence="7">
    <location>
        <begin position="243"/>
        <end position="472"/>
    </location>
</feature>
<feature type="region of interest" description="Disordered" evidence="5">
    <location>
        <begin position="281"/>
        <end position="308"/>
    </location>
</feature>
<sequence length="529" mass="55535">MSALTVSLLPPEAAALLTQIRTQTDAYWQTVTAIHDSEPALAASLEEVVSTTNQTVALTAQLRHAAVAIKEDFDLQAASISQRTVSSILVGVAIAILLGTCVAGLLTRALSRGLSRTVEQTRRLATGDLDVQITGGEGRNELGELARALTIFKDNALERLRLAAEARDISEAAAATREAEMTEQARVVRDIGDGLNRLADGDLTAQISSPASDPFPASYEALRQAYNSVLLTLSGTMSRISDVSDQVRGGSDEITSAAHDLSSRAETQAATLEQSAAALNQMSESVRSTAERARQAEQASQQNREIAETSSAIVREAVDAMKGIEKSSDQITRIIGVIDDIAFQTNLLALNAGVEAARAGEAGRGFAVVASEVRGLAQRASESAREIKALISDSAAQVKAGSSLVGRTGESLDLILERAREVSEQVSAIARAANEQATGLSEINAGVNQLDQVTQQNAAVAEETNAAAVSLQQRAEDLMREISGFRVGGKGRAPAGRPQGARPSPVDHGPAPLRVVAGRGEAAAQLYEF</sequence>
<evidence type="ECO:0000259" key="8">
    <source>
        <dbReference type="PROSITE" id="PS50885"/>
    </source>
</evidence>
<keyword evidence="2" id="KW-0145">Chemotaxis</keyword>
<dbReference type="CDD" id="cd11386">
    <property type="entry name" value="MCP_signal"/>
    <property type="match status" value="1"/>
</dbReference>
<evidence type="ECO:0000256" key="3">
    <source>
        <dbReference type="ARBA" id="ARBA00029447"/>
    </source>
</evidence>
<dbReference type="CDD" id="cd06225">
    <property type="entry name" value="HAMP"/>
    <property type="match status" value="1"/>
</dbReference>
<dbReference type="EMBL" id="SUNI01000017">
    <property type="protein sequence ID" value="TJZ90376.1"/>
    <property type="molecule type" value="Genomic_DNA"/>
</dbReference>
<dbReference type="Gene3D" id="6.10.340.10">
    <property type="match status" value="1"/>
</dbReference>
<comment type="caution">
    <text evidence="9">The sequence shown here is derived from an EMBL/GenBank/DDBJ whole genome shotgun (WGS) entry which is preliminary data.</text>
</comment>
<dbReference type="InterPro" id="IPR051310">
    <property type="entry name" value="MCP_chemotaxis"/>
</dbReference>
<organism evidence="9 10">
    <name type="scientific">Paracoccus gahaiensis</name>
    <dbReference type="NCBI Taxonomy" id="1706839"/>
    <lineage>
        <taxon>Bacteria</taxon>
        <taxon>Pseudomonadati</taxon>
        <taxon>Pseudomonadota</taxon>
        <taxon>Alphaproteobacteria</taxon>
        <taxon>Rhodobacterales</taxon>
        <taxon>Paracoccaceae</taxon>
        <taxon>Paracoccus</taxon>
    </lineage>
</organism>
<accession>A0A4U0R6L0</accession>
<evidence type="ECO:0000313" key="9">
    <source>
        <dbReference type="EMBL" id="TJZ90376.1"/>
    </source>
</evidence>
<dbReference type="GO" id="GO:0016020">
    <property type="term" value="C:membrane"/>
    <property type="evidence" value="ECO:0007669"/>
    <property type="project" value="UniProtKB-SubCell"/>
</dbReference>
<evidence type="ECO:0000256" key="1">
    <source>
        <dbReference type="ARBA" id="ARBA00004370"/>
    </source>
</evidence>
<dbReference type="PANTHER" id="PTHR43531:SF11">
    <property type="entry name" value="METHYL-ACCEPTING CHEMOTAXIS PROTEIN 3"/>
    <property type="match status" value="1"/>
</dbReference>
<dbReference type="PANTHER" id="PTHR43531">
    <property type="entry name" value="PROTEIN ICFG"/>
    <property type="match status" value="1"/>
</dbReference>
<comment type="similarity">
    <text evidence="3">Belongs to the methyl-accepting chemotaxis (MCP) protein family.</text>
</comment>
<dbReference type="OrthoDB" id="4514964at2"/>
<dbReference type="Pfam" id="PF00015">
    <property type="entry name" value="MCPsignal"/>
    <property type="match status" value="1"/>
</dbReference>
<dbReference type="PROSITE" id="PS50111">
    <property type="entry name" value="CHEMOTAXIS_TRANSDUC_2"/>
    <property type="match status" value="1"/>
</dbReference>
<dbReference type="PRINTS" id="PR00260">
    <property type="entry name" value="CHEMTRNSDUCR"/>
</dbReference>
<dbReference type="Gene3D" id="1.10.287.950">
    <property type="entry name" value="Methyl-accepting chemotaxis protein"/>
    <property type="match status" value="1"/>
</dbReference>
<keyword evidence="4" id="KW-0807">Transducer</keyword>
<dbReference type="Pfam" id="PF00672">
    <property type="entry name" value="HAMP"/>
    <property type="match status" value="1"/>
</dbReference>
<keyword evidence="6" id="KW-0472">Membrane</keyword>
<evidence type="ECO:0000259" key="7">
    <source>
        <dbReference type="PROSITE" id="PS50111"/>
    </source>
</evidence>
<proteinExistence type="inferred from homology"/>
<dbReference type="AlphaFoldDB" id="A0A4U0R6L0"/>
<dbReference type="GO" id="GO:0004888">
    <property type="term" value="F:transmembrane signaling receptor activity"/>
    <property type="evidence" value="ECO:0007669"/>
    <property type="project" value="InterPro"/>
</dbReference>
<dbReference type="InterPro" id="IPR003660">
    <property type="entry name" value="HAMP_dom"/>
</dbReference>